<dbReference type="RefSeq" id="WP_258335918.1">
    <property type="nucleotide sequence ID" value="NZ_JANRHJ010000010.1"/>
</dbReference>
<comment type="caution">
    <text evidence="1">The sequence shown here is derived from an EMBL/GenBank/DDBJ whole genome shotgun (WGS) entry which is preliminary data.</text>
</comment>
<organism evidence="1 2">
    <name type="scientific">Phocaeicola barnesiae</name>
    <dbReference type="NCBI Taxonomy" id="376804"/>
    <lineage>
        <taxon>Bacteria</taxon>
        <taxon>Pseudomonadati</taxon>
        <taxon>Bacteroidota</taxon>
        <taxon>Bacteroidia</taxon>
        <taxon>Bacteroidales</taxon>
        <taxon>Bacteroidaceae</taxon>
        <taxon>Phocaeicola</taxon>
    </lineage>
</organism>
<evidence type="ECO:0000313" key="1">
    <source>
        <dbReference type="EMBL" id="MCR8874335.1"/>
    </source>
</evidence>
<protein>
    <submittedName>
        <fullName evidence="1">Uncharacterized protein</fullName>
    </submittedName>
</protein>
<keyword evidence="2" id="KW-1185">Reference proteome</keyword>
<dbReference type="EMBL" id="JANRHJ010000010">
    <property type="protein sequence ID" value="MCR8874335.1"/>
    <property type="molecule type" value="Genomic_DNA"/>
</dbReference>
<sequence>MNEQKETGRMALATISNADTPSNKEMSRHLEMVKEDVQRITAIKPVHKIPVQNGFVMTTRPEMWENKDKREV</sequence>
<evidence type="ECO:0000313" key="2">
    <source>
        <dbReference type="Proteomes" id="UP001204579"/>
    </source>
</evidence>
<proteinExistence type="predicted"/>
<name>A0AAW5NA03_9BACT</name>
<dbReference type="Proteomes" id="UP001204579">
    <property type="component" value="Unassembled WGS sequence"/>
</dbReference>
<dbReference type="AlphaFoldDB" id="A0AAW5NA03"/>
<accession>A0AAW5NA03</accession>
<reference evidence="1 2" key="1">
    <citation type="submission" date="2022-08" db="EMBL/GenBank/DDBJ databases">
        <authorList>
            <person name="Zeman M."/>
            <person name="Kubasova T."/>
        </authorList>
    </citation>
    <scope>NUCLEOTIDE SEQUENCE [LARGE SCALE GENOMIC DNA]</scope>
    <source>
        <strain evidence="1 2">ET62</strain>
    </source>
</reference>
<gene>
    <name evidence="1" type="ORF">NW209_09965</name>
</gene>